<reference evidence="2" key="1">
    <citation type="submission" date="2022-08" db="EMBL/GenBank/DDBJ databases">
        <authorList>
            <consortium name="DOE Joint Genome Institute"/>
            <person name="Min B."/>
            <person name="Sierra-Patev S."/>
            <person name="Naranjo-Ortiz M."/>
            <person name="Looney B."/>
            <person name="Konkel Z."/>
            <person name="Slot J.C."/>
            <person name="Sakamoto Y."/>
            <person name="Steenwyk J.L."/>
            <person name="Rokas A."/>
            <person name="Carro J."/>
            <person name="Camarero S."/>
            <person name="Ferreira P."/>
            <person name="Molpeceres G."/>
            <person name="Ruiz-duenas F.J."/>
            <person name="Serrano A."/>
            <person name="Henrissat B."/>
            <person name="Drula E."/>
            <person name="Hughes K.W."/>
            <person name="Mata J.L."/>
            <person name="Ishikawa N.K."/>
            <person name="Vargas-Isla R."/>
            <person name="Ushijima S."/>
            <person name="Smith C.A."/>
            <person name="Ahrendt S."/>
            <person name="Andreopoulos W."/>
            <person name="He G."/>
            <person name="LaButti K."/>
            <person name="Lipzen A."/>
            <person name="Ng V."/>
            <person name="Riley R."/>
            <person name="Sandor L."/>
            <person name="Barry K."/>
            <person name="Martinez A.T."/>
            <person name="Xiao Y."/>
            <person name="Gibbons J.G."/>
            <person name="Terashima K."/>
            <person name="Hibbett D.S."/>
            <person name="Grigoriev I.V."/>
        </authorList>
    </citation>
    <scope>NUCLEOTIDE SEQUENCE</scope>
    <source>
        <strain evidence="2">ET3784</strain>
    </source>
</reference>
<feature type="domain" description="F-box" evidence="1">
    <location>
        <begin position="13"/>
        <end position="58"/>
    </location>
</feature>
<dbReference type="Proteomes" id="UP001176059">
    <property type="component" value="Unassembled WGS sequence"/>
</dbReference>
<reference evidence="2" key="2">
    <citation type="journal article" date="2023" name="Proc. Natl. Acad. Sci. U.S.A.">
        <title>A global phylogenomic analysis of the shiitake genus Lentinula.</title>
        <authorList>
            <person name="Sierra-Patev S."/>
            <person name="Min B."/>
            <person name="Naranjo-Ortiz M."/>
            <person name="Looney B."/>
            <person name="Konkel Z."/>
            <person name="Slot J.C."/>
            <person name="Sakamoto Y."/>
            <person name="Steenwyk J.L."/>
            <person name="Rokas A."/>
            <person name="Carro J."/>
            <person name="Camarero S."/>
            <person name="Ferreira P."/>
            <person name="Molpeceres G."/>
            <person name="Ruiz-Duenas F.J."/>
            <person name="Serrano A."/>
            <person name="Henrissat B."/>
            <person name="Drula E."/>
            <person name="Hughes K.W."/>
            <person name="Mata J.L."/>
            <person name="Ishikawa N.K."/>
            <person name="Vargas-Isla R."/>
            <person name="Ushijima S."/>
            <person name="Smith C.A."/>
            <person name="Donoghue J."/>
            <person name="Ahrendt S."/>
            <person name="Andreopoulos W."/>
            <person name="He G."/>
            <person name="LaButti K."/>
            <person name="Lipzen A."/>
            <person name="Ng V."/>
            <person name="Riley R."/>
            <person name="Sandor L."/>
            <person name="Barry K."/>
            <person name="Martinez A.T."/>
            <person name="Xiao Y."/>
            <person name="Gibbons J.G."/>
            <person name="Terashima K."/>
            <person name="Grigoriev I.V."/>
            <person name="Hibbett D."/>
        </authorList>
    </citation>
    <scope>NUCLEOTIDE SEQUENCE</scope>
    <source>
        <strain evidence="2">ET3784</strain>
    </source>
</reference>
<evidence type="ECO:0000313" key="2">
    <source>
        <dbReference type="EMBL" id="KAJ3722723.1"/>
    </source>
</evidence>
<organism evidence="2 3">
    <name type="scientific">Lentinula guzmanii</name>
    <dbReference type="NCBI Taxonomy" id="2804957"/>
    <lineage>
        <taxon>Eukaryota</taxon>
        <taxon>Fungi</taxon>
        <taxon>Dikarya</taxon>
        <taxon>Basidiomycota</taxon>
        <taxon>Agaricomycotina</taxon>
        <taxon>Agaricomycetes</taxon>
        <taxon>Agaricomycetidae</taxon>
        <taxon>Agaricales</taxon>
        <taxon>Marasmiineae</taxon>
        <taxon>Omphalotaceae</taxon>
        <taxon>Lentinula</taxon>
    </lineage>
</organism>
<gene>
    <name evidence="2" type="ORF">DFJ43DRAFT_664557</name>
</gene>
<accession>A0AA38MWW5</accession>
<dbReference type="SUPFAM" id="SSF81383">
    <property type="entry name" value="F-box domain"/>
    <property type="match status" value="1"/>
</dbReference>
<keyword evidence="3" id="KW-1185">Reference proteome</keyword>
<comment type="caution">
    <text evidence="2">The sequence shown here is derived from an EMBL/GenBank/DDBJ whole genome shotgun (WGS) entry which is preliminary data.</text>
</comment>
<name>A0AA38MWW5_9AGAR</name>
<evidence type="ECO:0000259" key="1">
    <source>
        <dbReference type="PROSITE" id="PS50181"/>
    </source>
</evidence>
<proteinExistence type="predicted"/>
<evidence type="ECO:0000313" key="3">
    <source>
        <dbReference type="Proteomes" id="UP001176059"/>
    </source>
</evidence>
<sequence length="420" mass="47912">MPRNAKGRKRNFSRNIPELPEELLVMIFNACPASDRAVLLQVSKHFHELGVGTLYRSIFITSYVALELLKRTLTGPNASYAKMLRTFKVILVESSTSQMLAHHFITKSQDILFESNNIENLQIYAPDLLTTARKPLIWEVSFPRCLTSFTMGIYWHHTSQNSFETLFKQLTSLEHLSIQCIGDFYSHYSVDVKAILPNLISYQGPSILLQSLAQESKKLSSLILEVFTPCPDIDLNGPVNPIALLSEDRTLKHLKKIGSKDNGERDVNVLSYLKIICDSPAAANVAMEFLPQVEHLSLLCTSMKWITPERLPTHAWHADFKLDFLSQSPLLCKFSLSFVHARQPLPWDMAVVAESLGKMNSRLGEVNICKCYVCNSRHLSKYPPYVDGNRYRRSRNATQDSWSRVLVRLRKAMLYIDYNI</sequence>
<dbReference type="PROSITE" id="PS50181">
    <property type="entry name" value="FBOX"/>
    <property type="match status" value="1"/>
</dbReference>
<protein>
    <recommendedName>
        <fullName evidence="1">F-box domain-containing protein</fullName>
    </recommendedName>
</protein>
<dbReference type="InterPro" id="IPR001810">
    <property type="entry name" value="F-box_dom"/>
</dbReference>
<dbReference type="EMBL" id="JANVFO010000055">
    <property type="protein sequence ID" value="KAJ3722723.1"/>
    <property type="molecule type" value="Genomic_DNA"/>
</dbReference>
<dbReference type="Pfam" id="PF12937">
    <property type="entry name" value="F-box-like"/>
    <property type="match status" value="1"/>
</dbReference>
<dbReference type="InterPro" id="IPR036047">
    <property type="entry name" value="F-box-like_dom_sf"/>
</dbReference>
<dbReference type="AlphaFoldDB" id="A0AA38MWW5"/>